<dbReference type="EMBL" id="LTDM01000002">
    <property type="protein sequence ID" value="OLS03867.1"/>
    <property type="molecule type" value="Genomic_DNA"/>
</dbReference>
<dbReference type="Proteomes" id="UP000186112">
    <property type="component" value="Unassembled WGS sequence"/>
</dbReference>
<dbReference type="GO" id="GO:0005886">
    <property type="term" value="C:plasma membrane"/>
    <property type="evidence" value="ECO:0007669"/>
    <property type="project" value="UniProtKB-SubCell"/>
</dbReference>
<feature type="transmembrane region" description="Helical" evidence="7">
    <location>
        <begin position="51"/>
        <end position="68"/>
    </location>
</feature>
<feature type="transmembrane region" description="Helical" evidence="7">
    <location>
        <begin position="124"/>
        <end position="150"/>
    </location>
</feature>
<gene>
    <name evidence="8" type="ORF">TICRE_01930</name>
</gene>
<evidence type="ECO:0000256" key="5">
    <source>
        <dbReference type="ARBA" id="ARBA00022989"/>
    </source>
</evidence>
<dbReference type="PANTHER" id="PTHR30151:SF19">
    <property type="entry name" value="ABC TRANSPORTER PERMEASE"/>
    <property type="match status" value="1"/>
</dbReference>
<keyword evidence="5 7" id="KW-1133">Transmembrane helix</keyword>
<keyword evidence="2" id="KW-0813">Transport</keyword>
<evidence type="ECO:0000256" key="2">
    <source>
        <dbReference type="ARBA" id="ARBA00022448"/>
    </source>
</evidence>
<keyword evidence="3" id="KW-1003">Cell membrane</keyword>
<comment type="caution">
    <text evidence="8">The sequence shown here is derived from an EMBL/GenBank/DDBJ whole genome shotgun (WGS) entry which is preliminary data.</text>
</comment>
<evidence type="ECO:0000256" key="6">
    <source>
        <dbReference type="ARBA" id="ARBA00023136"/>
    </source>
</evidence>
<evidence type="ECO:0000256" key="7">
    <source>
        <dbReference type="SAM" id="Phobius"/>
    </source>
</evidence>
<comment type="subcellular location">
    <subcellularLocation>
        <location evidence="1">Cell membrane</location>
        <topology evidence="1">Multi-pass membrane protein</topology>
    </subcellularLocation>
</comment>
<evidence type="ECO:0000313" key="9">
    <source>
        <dbReference type="Proteomes" id="UP000186112"/>
    </source>
</evidence>
<dbReference type="AlphaFoldDB" id="A0A1U7M994"/>
<dbReference type="PANTHER" id="PTHR30151">
    <property type="entry name" value="ALKANE SULFONATE ABC TRANSPORTER-RELATED, MEMBRANE SUBUNIT"/>
    <property type="match status" value="1"/>
</dbReference>
<accession>A0A1U7M994</accession>
<reference evidence="8 9" key="1">
    <citation type="submission" date="2016-02" db="EMBL/GenBank/DDBJ databases">
        <title>Genome sequence of Tissierella creatinophila DSM 6911.</title>
        <authorList>
            <person name="Poehlein A."/>
            <person name="Daniel R."/>
        </authorList>
    </citation>
    <scope>NUCLEOTIDE SEQUENCE [LARGE SCALE GENOMIC DNA]</scope>
    <source>
        <strain evidence="8 9">DSM 6911</strain>
    </source>
</reference>
<evidence type="ECO:0000256" key="3">
    <source>
        <dbReference type="ARBA" id="ARBA00022475"/>
    </source>
</evidence>
<dbReference type="SUPFAM" id="SSF161098">
    <property type="entry name" value="MetI-like"/>
    <property type="match status" value="1"/>
</dbReference>
<feature type="transmembrane region" description="Helical" evidence="7">
    <location>
        <begin position="80"/>
        <end position="104"/>
    </location>
</feature>
<keyword evidence="9" id="KW-1185">Reference proteome</keyword>
<sequence length="161" mass="18368">MSKKSISKEHEQFLLKVKREKRNILLTQIGVFVLGLLIWEVSARFKLIDTFLTSSPSAILKLIVEYTLRGRLFHHITVSVLETIAGFTIGTLLGMVIAIGLWWSDFWSRVLDPYLVVLNSLPKTALAPIIIIWVGAGYSGIISNCHFYFYSSYHNEYAFKL</sequence>
<keyword evidence="4 7" id="KW-0812">Transmembrane</keyword>
<dbReference type="InterPro" id="IPR035906">
    <property type="entry name" value="MetI-like_sf"/>
</dbReference>
<evidence type="ECO:0000313" key="8">
    <source>
        <dbReference type="EMBL" id="OLS03867.1"/>
    </source>
</evidence>
<organism evidence="8 9">
    <name type="scientific">Tissierella creatinophila DSM 6911</name>
    <dbReference type="NCBI Taxonomy" id="1123403"/>
    <lineage>
        <taxon>Bacteria</taxon>
        <taxon>Bacillati</taxon>
        <taxon>Bacillota</taxon>
        <taxon>Tissierellia</taxon>
        <taxon>Tissierellales</taxon>
        <taxon>Tissierellaceae</taxon>
        <taxon>Tissierella</taxon>
    </lineage>
</organism>
<name>A0A1U7M994_TISCR</name>
<evidence type="ECO:0000256" key="1">
    <source>
        <dbReference type="ARBA" id="ARBA00004651"/>
    </source>
</evidence>
<evidence type="ECO:0000256" key="4">
    <source>
        <dbReference type="ARBA" id="ARBA00022692"/>
    </source>
</evidence>
<feature type="transmembrane region" description="Helical" evidence="7">
    <location>
        <begin position="21"/>
        <end position="39"/>
    </location>
</feature>
<keyword evidence="6 7" id="KW-0472">Membrane</keyword>
<proteinExistence type="predicted"/>
<protein>
    <submittedName>
        <fullName evidence="8">Alkanesulfonate transporter permease subunit</fullName>
    </submittedName>
</protein>